<sequence>MMFPTRRTLPAVISAALLASLFAAAPARAEDTPTWTFPTSVSLVSDYIFRGQSQSWGKPALQFSTEADHASGAYAGFAASTVSKHWLPGATMETDFSGGYRNKIADTVGYDVGVVYYAYPGGNWKKSAFEGYNDPNSLNTAEAYLALSYQWLTFKTGRTLTEYFGWSTNNSPVGGGFAGDSTAGVTGSTRGSTFYELNAAYDVAEGWNVSGQIGRQKIKNATGLDITYYKLGVTKALPAGFSVGVFYSGSSEPDAYKNFISLKNASTDSDIARKTVFVSVAKAF</sequence>
<dbReference type="RefSeq" id="WP_345930249.1">
    <property type="nucleotide sequence ID" value="NZ_JBDIVF010000015.1"/>
</dbReference>
<organism evidence="2 3">
    <name type="scientific">Uliginosibacterium paludis</name>
    <dbReference type="NCBI Taxonomy" id="1615952"/>
    <lineage>
        <taxon>Bacteria</taxon>
        <taxon>Pseudomonadati</taxon>
        <taxon>Pseudomonadota</taxon>
        <taxon>Betaproteobacteria</taxon>
        <taxon>Rhodocyclales</taxon>
        <taxon>Zoogloeaceae</taxon>
        <taxon>Uliginosibacterium</taxon>
    </lineage>
</organism>
<accession>A0ABV2CVL7</accession>
<evidence type="ECO:0000256" key="1">
    <source>
        <dbReference type="SAM" id="SignalP"/>
    </source>
</evidence>
<dbReference type="Proteomes" id="UP001548590">
    <property type="component" value="Unassembled WGS sequence"/>
</dbReference>
<proteinExistence type="predicted"/>
<dbReference type="EMBL" id="JBEWLZ010000018">
    <property type="protein sequence ID" value="MET1491956.1"/>
    <property type="molecule type" value="Genomic_DNA"/>
</dbReference>
<protein>
    <submittedName>
        <fullName evidence="2">TorF family putative porin</fullName>
    </submittedName>
</protein>
<keyword evidence="3" id="KW-1185">Reference proteome</keyword>
<dbReference type="InterPro" id="IPR010239">
    <property type="entry name" value="CHP02001"/>
</dbReference>
<evidence type="ECO:0000313" key="3">
    <source>
        <dbReference type="Proteomes" id="UP001548590"/>
    </source>
</evidence>
<dbReference type="NCBIfam" id="TIGR02001">
    <property type="entry name" value="gcw_chp"/>
    <property type="match status" value="1"/>
</dbReference>
<feature type="chain" id="PRO_5046789758" evidence="1">
    <location>
        <begin position="30"/>
        <end position="284"/>
    </location>
</feature>
<gene>
    <name evidence="2" type="ORF">ABVT11_19105</name>
</gene>
<dbReference type="Pfam" id="PF09694">
    <property type="entry name" value="Gcw_chp"/>
    <property type="match status" value="1"/>
</dbReference>
<name>A0ABV2CVL7_9RHOO</name>
<reference evidence="2 3" key="1">
    <citation type="submission" date="2024-07" db="EMBL/GenBank/DDBJ databases">
        <title>Uliginosibacterium paludis KCTC:42655.</title>
        <authorList>
            <person name="Kim M.K."/>
        </authorList>
    </citation>
    <scope>NUCLEOTIDE SEQUENCE [LARGE SCALE GENOMIC DNA]</scope>
    <source>
        <strain evidence="2 3">KCTC 42655</strain>
    </source>
</reference>
<feature type="signal peptide" evidence="1">
    <location>
        <begin position="1"/>
        <end position="29"/>
    </location>
</feature>
<comment type="caution">
    <text evidence="2">The sequence shown here is derived from an EMBL/GenBank/DDBJ whole genome shotgun (WGS) entry which is preliminary data.</text>
</comment>
<keyword evidence="1" id="KW-0732">Signal</keyword>
<evidence type="ECO:0000313" key="2">
    <source>
        <dbReference type="EMBL" id="MET1491956.1"/>
    </source>
</evidence>